<feature type="region of interest" description="Disordered" evidence="9">
    <location>
        <begin position="561"/>
        <end position="597"/>
    </location>
</feature>
<evidence type="ECO:0000313" key="13">
    <source>
        <dbReference type="Proteomes" id="UP000186817"/>
    </source>
</evidence>
<protein>
    <submittedName>
        <fullName evidence="12">Clusterin-associated protein 1</fullName>
    </submittedName>
</protein>
<feature type="region of interest" description="Disordered" evidence="9">
    <location>
        <begin position="931"/>
        <end position="988"/>
    </location>
</feature>
<feature type="repeat" description="ANK" evidence="7">
    <location>
        <begin position="2957"/>
        <end position="2986"/>
    </location>
</feature>
<feature type="repeat" description="ANK" evidence="7">
    <location>
        <begin position="2987"/>
        <end position="3019"/>
    </location>
</feature>
<dbReference type="Pfam" id="PF10234">
    <property type="entry name" value="Cluap1"/>
    <property type="match status" value="1"/>
</dbReference>
<dbReference type="InterPro" id="IPR029058">
    <property type="entry name" value="AB_hydrolase_fold"/>
</dbReference>
<keyword evidence="10" id="KW-0472">Membrane</keyword>
<dbReference type="Gene3D" id="1.25.40.10">
    <property type="entry name" value="Tetratricopeptide repeat domain"/>
    <property type="match status" value="3"/>
</dbReference>
<feature type="compositionally biased region" description="Basic residues" evidence="9">
    <location>
        <begin position="1358"/>
        <end position="1369"/>
    </location>
</feature>
<dbReference type="SMART" id="SM00248">
    <property type="entry name" value="ANK"/>
    <property type="match status" value="11"/>
</dbReference>
<dbReference type="Pfam" id="PF01738">
    <property type="entry name" value="DLH"/>
    <property type="match status" value="2"/>
</dbReference>
<feature type="transmembrane region" description="Helical" evidence="10">
    <location>
        <begin position="689"/>
        <end position="710"/>
    </location>
</feature>
<feature type="compositionally biased region" description="Basic and acidic residues" evidence="9">
    <location>
        <begin position="931"/>
        <end position="942"/>
    </location>
</feature>
<feature type="repeat" description="ANK" evidence="7">
    <location>
        <begin position="3086"/>
        <end position="3118"/>
    </location>
</feature>
<feature type="region of interest" description="Disordered" evidence="9">
    <location>
        <begin position="609"/>
        <end position="684"/>
    </location>
</feature>
<dbReference type="InterPro" id="IPR036770">
    <property type="entry name" value="Ankyrin_rpt-contain_sf"/>
</dbReference>
<dbReference type="Pfam" id="PF00023">
    <property type="entry name" value="Ank"/>
    <property type="match status" value="2"/>
</dbReference>
<sequence length="3185" mass="349836">MFEYIFGSMRLSFQALHLFCYMLLAPTARLFGEMRGATAWFLTACIASSVIFTRGGENISASSVPYSCNSTICDGYIAYGACNVDKKCPAVLVIQDWTGMDDYEMERARMLADLGYVGFAADIYGRGTPVEDRDDWAAAAGRHRGDPTLYMSKINAALEQVKSYSFVDTSKIAVIGYCFGGTGIVNMAILGVDVLGVVGYHSGIQPNRRVLRSDSTGPVRAKVLLHSGVQDDLATDIALLEREFEDANATFEIVRYGSDVLHTFTNWYANDPGVAVYNQRADVRSWESTKLFLSEIFEGLSDTSRRPFSTGLGVSLPEYSCNSSVCQSYMVRNPAKCSSENQCPTVIIVPDWTGMDDYEMERARMLADLGYVGFAADIYGRGTPVEDRDDWAAAAGRHRGDPTLYMSKINAALEQMKSYSFVDTSKIAVIGYCFGGTGIVNMAILGVDVLGVVGYHSGIQPNRRVLRSDSTGPVRAKVLLHSGVQDDLATDIALLEREFEDANATFEIVRYGSDVLHTFTNWYANDPGVAVYNQRADVRSWESTKLFLSEIFEGLSQPVRAPSHTAAARGREASLKEPGREKPSSTSPVSPARQDQESYLDSLIADCTEKRPDVAAPAARDMPKRPSSRADSRPKGSDGERRPRNAEEVPRERPEAPGGPSPERERRSRRGDEGDRDRREKKEKKERSAFWVSPLVPFLGSASSPTLWLCRAMAMLLSRALRSGHLTSYSAVGNFSHFSLRQRYTQMLKAQTDPTLADFFFESYLRAFFADPPSYNYWFISIAAFGACIGILSRQIFFNPDVMFRFQEKRKPLPDRHRQWTYSLPFFNHRLRNMCCKYKACLIDNEPDWADYHPLGYRPNRKQCHRRPWLWILTIPRYTIEDPLYSSVTHENMNRIYEDVGYIKPAKQPDLIPRCHSELPMQNLFRVVAREPRESREPRPPEEAPEAPAPSPPAERAERKPRRPHKEASEVEASPPQAPPAARPTNGRKVEAPHVEEEIEVHAPAPPAPKPAETRIAFACFKRRAFTPSFLILESILKMSFRELRNFCEIMRSLGYHRLVSMDNFRTPNFELVADVLDWLLHRFEPGCAIPDDISTEADRVLFIKSVVEKVVLKTGLKLNPKKLYGADGYAVKELLRLAQVLYEAQRSVSEVPAEGRGEDFTLNSKLADLKSTRSLCSQIVESGATLFELLQKEQEVRQDREKALHFLEGMSRNLGSNTENEMVERAVSQLLGSHGQNLEQLKQMSDELQRDEKSLEQKIKKKKQELERCRKRLGSLASVRPAFMDEYETLEQELERYYEQYVGRFRNLDYLEHEIDMLNKEEQERMEENDRALKRMQKRLRDEEWRLLRGEEDDKGKARKPKKIHGQKRWMPPSAVDAVDGSMEAGDDEESSEGSNSDSDPPISVGGSEDSGGLGPGPRGGVLGPERERAVSPPDGSVLIGGGNSVSDDDILNESDEEELSDEDIGGSGRHPQPGHSILQLSSGSKLLLYGREVGLQDWRSRRPSNICKHQELCSQFAPGRLAILGQEEVDDDIEYDEDFEEADDEEEYIPQIKSSSPSPPSQSPDGTPNKVTFRPMSSQSLRAPTPPLGKESPVSASAIKKATQSENERMARKSPMPTSPDMGRKRGGGLMAEYESTMPKFNLAGSASPAQRAALARLRDLRDLQIPSKLGIEVGNLFQQKPQQDIQLFLAGKSLKYCKLKTTSCQTGDDDVEVGVNTDEVWTDDKEMQFPTLTSGQTAKSTGAEAQLLPFLRRVLPLFEASIVEGNRRAGVVAPPPADEQLGQTLVRCSLPESFVSTFIGAWPSVVDVSIVEKWYGADHALALYGWEEVVRPPPSEILGLANFMRPIRSLVGLHPIVLGGSGGASTRPARCLYAFCRLSSLTVVNGRSHLIVAGSETGSLLVYDLRARARSPADLQGESEGPPPNPDADIAHFEGPVWLPSAFSTDVFALGPTQRESDFGEQNGILSEPFGFDGDSSGVHEAEICCVRSSDMAAGDALVFIRLARSASPLLKRVEGHHWTTCCHGRGDEGVANPKEKGAAKEAKAAKGAVLALASRQKIGDVNRALRACKLRSAWESASLLLTTSGQKSLQADVVSYTTLVGASMSKTWEWAIGIFADVARKDLILDKVAELTLFTGFAALGKWVAALSSFADLQVQQTEVDQQMATSAMTSCAGRDTWASAIALICKLQTACVEIDTAVVNAAMSAMSGAGGWMLALSALEDVATRQSIDVISINAALSVLASDLGSGSPPCRWEEAVYLLSRLPQVRIAGDVSFYNAVISASEKGSRWQMALQLLPMISVLRLEADVVSYSSAISACQKCDEWRVALLLLSEMEMIHVKVDTIACNSAISACSWLKALGVLNTMQFCAVRSTIITFGSITSCVESMGRWQLALQILRIGKMQTLRLQDITCNAAIGACEKGVRRASQRESKKALDITGTVSFWRVLELASVGVKLALQGSLALARGPHSHVLADFLGASYLCIHPQQQGEFVALSTAGIRQANRQRSLTSNVADGPRNLELLRHAEEEEGLLLPSDSFASQPCSGAFNPFFPGLLLVAFAEGDLALFDCSLCVPVTHWASAVGKATGATISVAWSTRRPCVFFVKCGDMLDVWDLAERTHVPVHSTTLEGLGMLPYAAALAHELGFRSSRSATAWCQQLTNISITPPALMLHAVALSGSVLASWDHEALCELTPEGEHLDEAIKKQLQPLVGASPFQQRLYLRGEEVLDVVRTSSNPPPEEELQVVVLPLRYDAAADLRLQSAAGDLAKIKQLLREPQAPDPLAPCEFTPLQLASRYGHLEVVRALLAAGADKHRQGLAESTPLLEAIDHQHLHVARHLVRIRADIGKAGLGGTTPLLVAVERGDLKAAKLLVESGADKEQPDASGLTPLHAACGHLDMVKFLLSMRANQNVQDTNGKTPLRIAAGIGHADVVECLVLSGADKDMPDALLVSPLWAAARNGRNDVVQHLLDAGANHDQPDIDGETPLRAAAEHGHLEVVLRLLRGHADVNKQDIDGRTPLLAAAHAGKLEVVEILLQWHAIVDCIDSEGQTPLLAASEHGFVDVCRSLLDRHADVNHCRADGTTSSKLAAQRGELEVLRLLHFAGALVDHSDHEGVTPLWAAANSGKLKVVQYLLEQRADVAKACRGQSCLQAASQRCHSQVVSLLTPLDHQSKRRKVGE</sequence>
<dbReference type="Gene3D" id="1.25.40.20">
    <property type="entry name" value="Ankyrin repeat-containing domain"/>
    <property type="match status" value="2"/>
</dbReference>
<comment type="caution">
    <text evidence="12">The sequence shown here is derived from an EMBL/GenBank/DDBJ whole genome shotgun (WGS) entry which is preliminary data.</text>
</comment>
<feature type="compositionally biased region" description="Gly residues" evidence="9">
    <location>
        <begin position="1410"/>
        <end position="1424"/>
    </location>
</feature>
<feature type="repeat" description="ANK" evidence="7">
    <location>
        <begin position="3053"/>
        <end position="3085"/>
    </location>
</feature>
<dbReference type="PROSITE" id="PS50088">
    <property type="entry name" value="ANK_REPEAT"/>
    <property type="match status" value="9"/>
</dbReference>
<dbReference type="SUPFAM" id="SSF53474">
    <property type="entry name" value="alpha/beta-Hydrolases"/>
    <property type="match status" value="2"/>
</dbReference>
<dbReference type="PANTHER" id="PTHR21547">
    <property type="entry name" value="CLUSTERIN ASSOCIATED PROTEIN 1"/>
    <property type="match status" value="1"/>
</dbReference>
<feature type="region of interest" description="Disordered" evidence="9">
    <location>
        <begin position="1353"/>
        <end position="1481"/>
    </location>
</feature>
<dbReference type="PROSITE" id="PS50297">
    <property type="entry name" value="ANK_REP_REGION"/>
    <property type="match status" value="7"/>
</dbReference>
<evidence type="ECO:0000256" key="8">
    <source>
        <dbReference type="SAM" id="Coils"/>
    </source>
</evidence>
<evidence type="ECO:0000256" key="7">
    <source>
        <dbReference type="PROSITE-ProRule" id="PRU00023"/>
    </source>
</evidence>
<evidence type="ECO:0000256" key="3">
    <source>
        <dbReference type="ARBA" id="ARBA00022794"/>
    </source>
</evidence>
<evidence type="ECO:0000256" key="5">
    <source>
        <dbReference type="ARBA" id="ARBA00023069"/>
    </source>
</evidence>
<keyword evidence="13" id="KW-1185">Reference proteome</keyword>
<evidence type="ECO:0000256" key="1">
    <source>
        <dbReference type="ARBA" id="ARBA00004138"/>
    </source>
</evidence>
<dbReference type="InterPro" id="IPR002925">
    <property type="entry name" value="Dienelactn_hydro"/>
</dbReference>
<feature type="coiled-coil region" evidence="8">
    <location>
        <begin position="1232"/>
        <end position="1347"/>
    </location>
</feature>
<feature type="compositionally biased region" description="Acidic residues" evidence="9">
    <location>
        <begin position="1540"/>
        <end position="1550"/>
    </location>
</feature>
<keyword evidence="3" id="KW-0970">Cilium biogenesis/degradation</keyword>
<reference evidence="12 13" key="1">
    <citation type="submission" date="2016-02" db="EMBL/GenBank/DDBJ databases">
        <title>Genome analysis of coral dinoflagellate symbionts highlights evolutionary adaptations to a symbiotic lifestyle.</title>
        <authorList>
            <person name="Aranda M."/>
            <person name="Li Y."/>
            <person name="Liew Y.J."/>
            <person name="Baumgarten S."/>
            <person name="Simakov O."/>
            <person name="Wilson M."/>
            <person name="Piel J."/>
            <person name="Ashoor H."/>
            <person name="Bougouffa S."/>
            <person name="Bajic V.B."/>
            <person name="Ryu T."/>
            <person name="Ravasi T."/>
            <person name="Bayer T."/>
            <person name="Micklem G."/>
            <person name="Kim H."/>
            <person name="Bhak J."/>
            <person name="Lajeunesse T.C."/>
            <person name="Voolstra C.R."/>
        </authorList>
    </citation>
    <scope>NUCLEOTIDE SEQUENCE [LARGE SCALE GENOMIC DNA]</scope>
    <source>
        <strain evidence="12 13">CCMP2467</strain>
    </source>
</reference>
<feature type="compositionally biased region" description="Basic and acidic residues" evidence="9">
    <location>
        <begin position="569"/>
        <end position="583"/>
    </location>
</feature>
<keyword evidence="4 8" id="KW-0175">Coiled coil</keyword>
<keyword evidence="5" id="KW-0969">Cilium</keyword>
<dbReference type="InterPro" id="IPR011990">
    <property type="entry name" value="TPR-like_helical_dom_sf"/>
</dbReference>
<dbReference type="Pfam" id="PF12796">
    <property type="entry name" value="Ank_2"/>
    <property type="match status" value="4"/>
</dbReference>
<keyword evidence="10" id="KW-0812">Transmembrane</keyword>
<gene>
    <name evidence="12" type="primary">Cluap1</name>
    <name evidence="12" type="ORF">AK812_SmicGene24085</name>
</gene>
<dbReference type="GO" id="GO:0005929">
    <property type="term" value="C:cilium"/>
    <property type="evidence" value="ECO:0007669"/>
    <property type="project" value="UniProtKB-SubCell"/>
</dbReference>
<keyword evidence="10" id="KW-1133">Transmembrane helix</keyword>
<dbReference type="Gene3D" id="3.40.50.1820">
    <property type="entry name" value="alpha/beta hydrolase"/>
    <property type="match status" value="2"/>
</dbReference>
<evidence type="ECO:0000256" key="6">
    <source>
        <dbReference type="ARBA" id="ARBA00023273"/>
    </source>
</evidence>
<organism evidence="12 13">
    <name type="scientific">Symbiodinium microadriaticum</name>
    <name type="common">Dinoflagellate</name>
    <name type="synonym">Zooxanthella microadriatica</name>
    <dbReference type="NCBI Taxonomy" id="2951"/>
    <lineage>
        <taxon>Eukaryota</taxon>
        <taxon>Sar</taxon>
        <taxon>Alveolata</taxon>
        <taxon>Dinophyceae</taxon>
        <taxon>Suessiales</taxon>
        <taxon>Symbiodiniaceae</taxon>
        <taxon>Symbiodinium</taxon>
    </lineage>
</organism>
<evidence type="ECO:0000259" key="11">
    <source>
        <dbReference type="Pfam" id="PF01738"/>
    </source>
</evidence>
<comment type="similarity">
    <text evidence="2">Belongs to the CLUAP1 family.</text>
</comment>
<evidence type="ECO:0000256" key="10">
    <source>
        <dbReference type="SAM" id="Phobius"/>
    </source>
</evidence>
<dbReference type="GO" id="GO:0060271">
    <property type="term" value="P:cilium assembly"/>
    <property type="evidence" value="ECO:0007669"/>
    <property type="project" value="TreeGrafter"/>
</dbReference>
<dbReference type="PANTHER" id="PTHR21547:SF0">
    <property type="entry name" value="CLUSTERIN-ASSOCIATED PROTEIN 1"/>
    <property type="match status" value="1"/>
</dbReference>
<feature type="repeat" description="ANK" evidence="7">
    <location>
        <begin position="2921"/>
        <end position="2953"/>
    </location>
</feature>
<dbReference type="EMBL" id="LSRX01000563">
    <property type="protein sequence ID" value="OLP93975.1"/>
    <property type="molecule type" value="Genomic_DNA"/>
</dbReference>
<dbReference type="InterPro" id="IPR002110">
    <property type="entry name" value="Ankyrin_rpt"/>
</dbReference>
<feature type="compositionally biased region" description="Basic and acidic residues" evidence="9">
    <location>
        <begin position="662"/>
        <end position="684"/>
    </location>
</feature>
<dbReference type="GO" id="GO:0030992">
    <property type="term" value="C:intraciliary transport particle B"/>
    <property type="evidence" value="ECO:0007669"/>
    <property type="project" value="TreeGrafter"/>
</dbReference>
<dbReference type="OrthoDB" id="438545at2759"/>
<feature type="region of interest" description="Disordered" evidence="9">
    <location>
        <begin position="1540"/>
        <end position="1631"/>
    </location>
</feature>
<evidence type="ECO:0000313" key="12">
    <source>
        <dbReference type="EMBL" id="OLP93975.1"/>
    </source>
</evidence>
<feature type="domain" description="Dienelactone hydrolase" evidence="11">
    <location>
        <begin position="340"/>
        <end position="551"/>
    </location>
</feature>
<name>A0A1Q9DFN6_SYMMI</name>
<accession>A0A1Q9DFN6</accession>
<dbReference type="Proteomes" id="UP000186817">
    <property type="component" value="Unassembled WGS sequence"/>
</dbReference>
<feature type="repeat" description="ANK" evidence="7">
    <location>
        <begin position="2791"/>
        <end position="2817"/>
    </location>
</feature>
<dbReference type="GO" id="GO:0005815">
    <property type="term" value="C:microtubule organizing center"/>
    <property type="evidence" value="ECO:0007669"/>
    <property type="project" value="TreeGrafter"/>
</dbReference>
<keyword evidence="7" id="KW-0040">ANK repeat</keyword>
<feature type="compositionally biased region" description="Basic and acidic residues" evidence="9">
    <location>
        <begin position="621"/>
        <end position="655"/>
    </location>
</feature>
<feature type="compositionally biased region" description="Acidic residues" evidence="9">
    <location>
        <begin position="1448"/>
        <end position="1466"/>
    </location>
</feature>
<feature type="domain" description="Dienelactone hydrolase" evidence="11">
    <location>
        <begin position="81"/>
        <end position="296"/>
    </location>
</feature>
<comment type="subcellular location">
    <subcellularLocation>
        <location evidence="1">Cell projection</location>
        <location evidence="1">Cilium</location>
    </subcellularLocation>
</comment>
<dbReference type="GO" id="GO:0016787">
    <property type="term" value="F:hydrolase activity"/>
    <property type="evidence" value="ECO:0007669"/>
    <property type="project" value="InterPro"/>
</dbReference>
<feature type="transmembrane region" description="Helical" evidence="10">
    <location>
        <begin position="775"/>
        <end position="797"/>
    </location>
</feature>
<dbReference type="SUPFAM" id="SSF48403">
    <property type="entry name" value="Ankyrin repeat"/>
    <property type="match status" value="2"/>
</dbReference>
<feature type="compositionally biased region" description="Polar residues" evidence="9">
    <location>
        <begin position="1567"/>
        <end position="1584"/>
    </location>
</feature>
<evidence type="ECO:0000256" key="2">
    <source>
        <dbReference type="ARBA" id="ARBA00008340"/>
    </source>
</evidence>
<evidence type="ECO:0000256" key="4">
    <source>
        <dbReference type="ARBA" id="ARBA00023054"/>
    </source>
</evidence>
<feature type="repeat" description="ANK" evidence="7">
    <location>
        <begin position="2857"/>
        <end position="2889"/>
    </location>
</feature>
<feature type="compositionally biased region" description="Low complexity" evidence="9">
    <location>
        <begin position="1394"/>
        <end position="1409"/>
    </location>
</feature>
<dbReference type="InterPro" id="IPR019366">
    <property type="entry name" value="Clusterin-associated_protein-1"/>
</dbReference>
<keyword evidence="6" id="KW-0966">Cell projection</keyword>
<proteinExistence type="inferred from homology"/>
<evidence type="ECO:0000256" key="9">
    <source>
        <dbReference type="SAM" id="MobiDB-lite"/>
    </source>
</evidence>
<feature type="repeat" description="ANK" evidence="7">
    <location>
        <begin position="3119"/>
        <end position="3151"/>
    </location>
</feature>
<feature type="repeat" description="ANK" evidence="7">
    <location>
        <begin position="3020"/>
        <end position="3052"/>
    </location>
</feature>